<dbReference type="GO" id="GO:0005739">
    <property type="term" value="C:mitochondrion"/>
    <property type="evidence" value="ECO:0007669"/>
    <property type="project" value="TreeGrafter"/>
</dbReference>
<dbReference type="InterPro" id="IPR011034">
    <property type="entry name" value="Formyl_transferase-like_C_sf"/>
</dbReference>
<dbReference type="EC" id="2.1.2.9" evidence="2"/>
<evidence type="ECO:0000313" key="8">
    <source>
        <dbReference type="Proteomes" id="UP000813824"/>
    </source>
</evidence>
<comment type="similarity">
    <text evidence="1">Belongs to the Fmt family.</text>
</comment>
<evidence type="ECO:0000259" key="6">
    <source>
        <dbReference type="Pfam" id="PF02911"/>
    </source>
</evidence>
<dbReference type="OrthoDB" id="10268103at2759"/>
<gene>
    <name evidence="7" type="ORF">BXZ70DRAFT_900468</name>
</gene>
<dbReference type="PANTHER" id="PTHR11138">
    <property type="entry name" value="METHIONYL-TRNA FORMYLTRANSFERASE"/>
    <property type="match status" value="1"/>
</dbReference>
<comment type="caution">
    <text evidence="7">The sequence shown here is derived from an EMBL/GenBank/DDBJ whole genome shotgun (WGS) entry which is preliminary data.</text>
</comment>
<dbReference type="Gene3D" id="3.40.50.12230">
    <property type="match status" value="1"/>
</dbReference>
<reference evidence="7" key="1">
    <citation type="journal article" date="2021" name="New Phytol.">
        <title>Evolutionary innovations through gain and loss of genes in the ectomycorrhizal Boletales.</title>
        <authorList>
            <person name="Wu G."/>
            <person name="Miyauchi S."/>
            <person name="Morin E."/>
            <person name="Kuo A."/>
            <person name="Drula E."/>
            <person name="Varga T."/>
            <person name="Kohler A."/>
            <person name="Feng B."/>
            <person name="Cao Y."/>
            <person name="Lipzen A."/>
            <person name="Daum C."/>
            <person name="Hundley H."/>
            <person name="Pangilinan J."/>
            <person name="Johnson J."/>
            <person name="Barry K."/>
            <person name="LaButti K."/>
            <person name="Ng V."/>
            <person name="Ahrendt S."/>
            <person name="Min B."/>
            <person name="Choi I.G."/>
            <person name="Park H."/>
            <person name="Plett J.M."/>
            <person name="Magnuson J."/>
            <person name="Spatafora J.W."/>
            <person name="Nagy L.G."/>
            <person name="Henrissat B."/>
            <person name="Grigoriev I.V."/>
            <person name="Yang Z.L."/>
            <person name="Xu J."/>
            <person name="Martin F.M."/>
        </authorList>
    </citation>
    <scope>NUCLEOTIDE SEQUENCE</scope>
    <source>
        <strain evidence="7">KKN 215</strain>
    </source>
</reference>
<protein>
    <recommendedName>
        <fullName evidence="2">methionyl-tRNA formyltransferase</fullName>
        <ecNumber evidence="2">2.1.2.9</ecNumber>
    </recommendedName>
</protein>
<keyword evidence="8" id="KW-1185">Reference proteome</keyword>
<dbReference type="Pfam" id="PF00551">
    <property type="entry name" value="Formyl_trans_N"/>
    <property type="match status" value="1"/>
</dbReference>
<dbReference type="CDD" id="cd08646">
    <property type="entry name" value="FMT_core_Met-tRNA-FMT_N"/>
    <property type="match status" value="1"/>
</dbReference>
<dbReference type="SUPFAM" id="SSF53328">
    <property type="entry name" value="Formyltransferase"/>
    <property type="match status" value="1"/>
</dbReference>
<proteinExistence type="inferred from homology"/>
<dbReference type="EMBL" id="JAEVFJ010000046">
    <property type="protein sequence ID" value="KAH8084329.1"/>
    <property type="molecule type" value="Genomic_DNA"/>
</dbReference>
<evidence type="ECO:0000256" key="1">
    <source>
        <dbReference type="ARBA" id="ARBA00010699"/>
    </source>
</evidence>
<name>A0A8K0UGD6_9AGAR</name>
<dbReference type="InterPro" id="IPR041711">
    <property type="entry name" value="Met-tRNA-FMT_N"/>
</dbReference>
<evidence type="ECO:0000256" key="2">
    <source>
        <dbReference type="ARBA" id="ARBA00012261"/>
    </source>
</evidence>
<organism evidence="7 8">
    <name type="scientific">Cristinia sonorae</name>
    <dbReference type="NCBI Taxonomy" id="1940300"/>
    <lineage>
        <taxon>Eukaryota</taxon>
        <taxon>Fungi</taxon>
        <taxon>Dikarya</taxon>
        <taxon>Basidiomycota</taxon>
        <taxon>Agaricomycotina</taxon>
        <taxon>Agaricomycetes</taxon>
        <taxon>Agaricomycetidae</taxon>
        <taxon>Agaricales</taxon>
        <taxon>Pleurotineae</taxon>
        <taxon>Stephanosporaceae</taxon>
        <taxon>Cristinia</taxon>
    </lineage>
</organism>
<evidence type="ECO:0000313" key="7">
    <source>
        <dbReference type="EMBL" id="KAH8084329.1"/>
    </source>
</evidence>
<feature type="domain" description="Formyl transferase C-terminal" evidence="6">
    <location>
        <begin position="249"/>
        <end position="353"/>
    </location>
</feature>
<dbReference type="PANTHER" id="PTHR11138:SF5">
    <property type="entry name" value="METHIONYL-TRNA FORMYLTRANSFERASE, MITOCHONDRIAL"/>
    <property type="match status" value="1"/>
</dbReference>
<accession>A0A8K0UGD6</accession>
<evidence type="ECO:0000256" key="4">
    <source>
        <dbReference type="ARBA" id="ARBA00022917"/>
    </source>
</evidence>
<evidence type="ECO:0000256" key="3">
    <source>
        <dbReference type="ARBA" id="ARBA00022679"/>
    </source>
</evidence>
<dbReference type="InterPro" id="IPR002376">
    <property type="entry name" value="Formyl_transf_N"/>
</dbReference>
<dbReference type="Pfam" id="PF02911">
    <property type="entry name" value="Formyl_trans_C"/>
    <property type="match status" value="1"/>
</dbReference>
<evidence type="ECO:0000259" key="5">
    <source>
        <dbReference type="Pfam" id="PF00551"/>
    </source>
</evidence>
<dbReference type="SUPFAM" id="SSF50486">
    <property type="entry name" value="FMT C-terminal domain-like"/>
    <property type="match status" value="1"/>
</dbReference>
<dbReference type="Proteomes" id="UP000813824">
    <property type="component" value="Unassembled WGS sequence"/>
</dbReference>
<dbReference type="InterPro" id="IPR036477">
    <property type="entry name" value="Formyl_transf_N_sf"/>
</dbReference>
<dbReference type="AlphaFoldDB" id="A0A8K0UGD6"/>
<feature type="domain" description="Formyl transferase N-terminal" evidence="5">
    <location>
        <begin position="121"/>
        <end position="224"/>
    </location>
</feature>
<sequence>MLSLSRGLPGFPHALLKPSRGVRLLSTSPFKVLFFGRDEFSCVVLDHLYSAREIWSSIDVVTTPDIRIGRRGSKLAVSPLKSLGDNLRLPIHTIPAEKAAFRHWPLPHPFAPSDAPPNDHLLLTASFGRILSNAHLSAFGVGRKLNVHPSLLPAYRGAAPIQHALIDGRKETGVSVIEMTERKKGLDAGHIWGMTRSSIPQGADFVSLREQLAIDGGRLLVDVLKKMLAGTAVPKPQLEDPNAPRAPLLTPQDSLIDFSTMSAETIVRRHRGISHQRPLFTHLKSGKTLQLFDLSVCTPESGAEELTSPGMAKYHHRLKGLIVRCMDDSFLLVSQVKPQDRVLVKAKEWWNGVRPADRALTDALDGPILLTREFSALRP</sequence>
<keyword evidence="3" id="KW-0808">Transferase</keyword>
<keyword evidence="4" id="KW-0648">Protein biosynthesis</keyword>
<dbReference type="GO" id="GO:0004479">
    <property type="term" value="F:methionyl-tRNA formyltransferase activity"/>
    <property type="evidence" value="ECO:0007669"/>
    <property type="project" value="UniProtKB-EC"/>
</dbReference>
<dbReference type="InterPro" id="IPR005793">
    <property type="entry name" value="Formyl_trans_C"/>
</dbReference>